<sequence length="405" mass="46987">MKIGIITNLYPPFVRGGAEMIAAIEAEGLKKEWQHVFVVTTKPSLPGTALMKIKHKVIFQDEVNEVPIYRFTPFNLYYYLNDFKYPGFIRLLWHFFDIFNIFSYWTVKKILLKEQPDVVITHNLMGLGFLIPALLRKLKIKHIHTLHDVQLVTPSGLIIKDKEKSWIHKLFKYLGYIRIMRRLIGSPEIVVSPSKFLRDYYQRSNFFTKSKKIVLPNPIKRVLKIEKISSFNLELLFLGQINRAKGALELIKSFRRIKSPHLRLHIVGVGQDLRKAKQLAKGDKRIIFYGWLYHQDLSPLLKKIDVVVVPSLCYENSPTVIYESLSIGLPVMAADIGGVAELIEEGRNGWIFPAGDFDSLNKKIMSLYQQREKIALMTDNCRHSVQKYTIDKYVNKILTNINELK</sequence>
<dbReference type="Pfam" id="PF13692">
    <property type="entry name" value="Glyco_trans_1_4"/>
    <property type="match status" value="1"/>
</dbReference>
<dbReference type="InterPro" id="IPR028098">
    <property type="entry name" value="Glyco_trans_4-like_N"/>
</dbReference>
<protein>
    <recommendedName>
        <fullName evidence="1">Glycosyltransferase subfamily 4-like N-terminal domain-containing protein</fullName>
    </recommendedName>
</protein>
<dbReference type="PANTHER" id="PTHR45947">
    <property type="entry name" value="SULFOQUINOVOSYL TRANSFERASE SQD2"/>
    <property type="match status" value="1"/>
</dbReference>
<evidence type="ECO:0000259" key="1">
    <source>
        <dbReference type="Pfam" id="PF13439"/>
    </source>
</evidence>
<feature type="domain" description="Glycosyltransferase subfamily 4-like N-terminal" evidence="1">
    <location>
        <begin position="85"/>
        <end position="219"/>
    </location>
</feature>
<dbReference type="Proteomes" id="UP000230564">
    <property type="component" value="Unassembled WGS sequence"/>
</dbReference>
<gene>
    <name evidence="2" type="ORF">COV55_04105</name>
</gene>
<dbReference type="CDD" id="cd03823">
    <property type="entry name" value="GT4_ExpE7-like"/>
    <property type="match status" value="1"/>
</dbReference>
<dbReference type="AlphaFoldDB" id="A0A2H0NC26"/>
<dbReference type="Pfam" id="PF13439">
    <property type="entry name" value="Glyco_transf_4"/>
    <property type="match status" value="1"/>
</dbReference>
<dbReference type="Gene3D" id="3.40.50.2000">
    <property type="entry name" value="Glycogen Phosphorylase B"/>
    <property type="match status" value="2"/>
</dbReference>
<dbReference type="PANTHER" id="PTHR45947:SF13">
    <property type="entry name" value="TRANSFERASE"/>
    <property type="match status" value="1"/>
</dbReference>
<evidence type="ECO:0000313" key="3">
    <source>
        <dbReference type="Proteomes" id="UP000230564"/>
    </source>
</evidence>
<dbReference type="EMBL" id="PCWQ01000013">
    <property type="protein sequence ID" value="PIR06441.1"/>
    <property type="molecule type" value="Genomic_DNA"/>
</dbReference>
<accession>A0A2H0NC26</accession>
<reference evidence="2 3" key="1">
    <citation type="submission" date="2017-09" db="EMBL/GenBank/DDBJ databases">
        <title>Depth-based differentiation of microbial function through sediment-hosted aquifers and enrichment of novel symbionts in the deep terrestrial subsurface.</title>
        <authorList>
            <person name="Probst A.J."/>
            <person name="Ladd B."/>
            <person name="Jarett J.K."/>
            <person name="Geller-Mcgrath D.E."/>
            <person name="Sieber C.M."/>
            <person name="Emerson J.B."/>
            <person name="Anantharaman K."/>
            <person name="Thomas B.C."/>
            <person name="Malmstrom R."/>
            <person name="Stieglmeier M."/>
            <person name="Klingl A."/>
            <person name="Woyke T."/>
            <person name="Ryan C.M."/>
            <person name="Banfield J.F."/>
        </authorList>
    </citation>
    <scope>NUCLEOTIDE SEQUENCE [LARGE SCALE GENOMIC DNA]</scope>
    <source>
        <strain evidence="2">CG11_big_fil_rev_8_21_14_0_20_36_20</strain>
    </source>
</reference>
<dbReference type="SUPFAM" id="SSF53756">
    <property type="entry name" value="UDP-Glycosyltransferase/glycogen phosphorylase"/>
    <property type="match status" value="1"/>
</dbReference>
<evidence type="ECO:0000313" key="2">
    <source>
        <dbReference type="EMBL" id="PIR06441.1"/>
    </source>
</evidence>
<name>A0A2H0NC26_9BACT</name>
<organism evidence="2 3">
    <name type="scientific">Candidatus Komeilibacteria bacterium CG11_big_fil_rev_8_21_14_0_20_36_20</name>
    <dbReference type="NCBI Taxonomy" id="1974477"/>
    <lineage>
        <taxon>Bacteria</taxon>
        <taxon>Candidatus Komeiliibacteriota</taxon>
    </lineage>
</organism>
<dbReference type="InterPro" id="IPR050194">
    <property type="entry name" value="Glycosyltransferase_grp1"/>
</dbReference>
<proteinExistence type="predicted"/>
<comment type="caution">
    <text evidence="2">The sequence shown here is derived from an EMBL/GenBank/DDBJ whole genome shotgun (WGS) entry which is preliminary data.</text>
</comment>
<dbReference type="GO" id="GO:0016757">
    <property type="term" value="F:glycosyltransferase activity"/>
    <property type="evidence" value="ECO:0007669"/>
    <property type="project" value="TreeGrafter"/>
</dbReference>